<dbReference type="Gene3D" id="3.40.630.30">
    <property type="match status" value="1"/>
</dbReference>
<dbReference type="CDD" id="cd04301">
    <property type="entry name" value="NAT_SF"/>
    <property type="match status" value="1"/>
</dbReference>
<dbReference type="Pfam" id="PF00583">
    <property type="entry name" value="Acetyltransf_1"/>
    <property type="match status" value="1"/>
</dbReference>
<dbReference type="STRING" id="1227549.SAMN05444007_105157"/>
<dbReference type="PANTHER" id="PTHR43072:SF23">
    <property type="entry name" value="UPF0039 PROTEIN C11D3.02C"/>
    <property type="match status" value="1"/>
</dbReference>
<dbReference type="PANTHER" id="PTHR43072">
    <property type="entry name" value="N-ACETYLTRANSFERASE"/>
    <property type="match status" value="1"/>
</dbReference>
<dbReference type="Proteomes" id="UP000199379">
    <property type="component" value="Unassembled WGS sequence"/>
</dbReference>
<feature type="domain" description="N-acetyltransferase" evidence="3">
    <location>
        <begin position="1"/>
        <end position="160"/>
    </location>
</feature>
<evidence type="ECO:0000259" key="3">
    <source>
        <dbReference type="PROSITE" id="PS51186"/>
    </source>
</evidence>
<gene>
    <name evidence="4" type="ORF">SAMN05444007_105157</name>
</gene>
<dbReference type="OrthoDB" id="5459937at2"/>
<reference evidence="4 5" key="1">
    <citation type="submission" date="2016-10" db="EMBL/GenBank/DDBJ databases">
        <authorList>
            <person name="de Groot N.N."/>
        </authorList>
    </citation>
    <scope>NUCLEOTIDE SEQUENCE [LARGE SCALE GENOMIC DNA]</scope>
    <source>
        <strain evidence="4 5">DSM 29340</strain>
    </source>
</reference>
<evidence type="ECO:0000313" key="4">
    <source>
        <dbReference type="EMBL" id="SEJ53354.1"/>
    </source>
</evidence>
<dbReference type="SUPFAM" id="SSF55729">
    <property type="entry name" value="Acyl-CoA N-acyltransferases (Nat)"/>
    <property type="match status" value="1"/>
</dbReference>
<dbReference type="PROSITE" id="PS51186">
    <property type="entry name" value="GNAT"/>
    <property type="match status" value="1"/>
</dbReference>
<dbReference type="AlphaFoldDB" id="A0A1H6ZMG2"/>
<keyword evidence="1 4" id="KW-0808">Transferase</keyword>
<protein>
    <submittedName>
        <fullName evidence="4">Phosphinothricin acetyltransferase</fullName>
    </submittedName>
</protein>
<proteinExistence type="predicted"/>
<keyword evidence="5" id="KW-1185">Reference proteome</keyword>
<dbReference type="GO" id="GO:0016747">
    <property type="term" value="F:acyltransferase activity, transferring groups other than amino-acyl groups"/>
    <property type="evidence" value="ECO:0007669"/>
    <property type="project" value="InterPro"/>
</dbReference>
<evidence type="ECO:0000256" key="1">
    <source>
        <dbReference type="ARBA" id="ARBA00022679"/>
    </source>
</evidence>
<sequence length="174" mass="18410">MTVRTARAADAGAVARIANAVIRDTLITFTTDLRQPEDIARQIAARAPRFLVAERDGQVVGHATYGPFRTGPGYAHTAEHSIQLDERARGQGLGRALMARLEAVARDDGIHVLVAGISGANAGGIGFHARLGFAEVGRMPQVGRKAGQWLDLVLMQKILSPRPQAVPDTATASG</sequence>
<dbReference type="InterPro" id="IPR000182">
    <property type="entry name" value="GNAT_dom"/>
</dbReference>
<dbReference type="EMBL" id="FNYD01000005">
    <property type="protein sequence ID" value="SEJ53354.1"/>
    <property type="molecule type" value="Genomic_DNA"/>
</dbReference>
<name>A0A1H6ZMG2_9RHOB</name>
<evidence type="ECO:0000256" key="2">
    <source>
        <dbReference type="ARBA" id="ARBA00023315"/>
    </source>
</evidence>
<dbReference type="InterPro" id="IPR016181">
    <property type="entry name" value="Acyl_CoA_acyltransferase"/>
</dbReference>
<evidence type="ECO:0000313" key="5">
    <source>
        <dbReference type="Proteomes" id="UP000199379"/>
    </source>
</evidence>
<organism evidence="4 5">
    <name type="scientific">Cribrihabitans marinus</name>
    <dbReference type="NCBI Taxonomy" id="1227549"/>
    <lineage>
        <taxon>Bacteria</taxon>
        <taxon>Pseudomonadati</taxon>
        <taxon>Pseudomonadota</taxon>
        <taxon>Alphaproteobacteria</taxon>
        <taxon>Rhodobacterales</taxon>
        <taxon>Paracoccaceae</taxon>
        <taxon>Cribrihabitans</taxon>
    </lineage>
</organism>
<keyword evidence="2" id="KW-0012">Acyltransferase</keyword>
<dbReference type="RefSeq" id="WP_092366007.1">
    <property type="nucleotide sequence ID" value="NZ_BMGV01000005.1"/>
</dbReference>
<accession>A0A1H6ZMG2</accession>